<dbReference type="Proteomes" id="UP000184074">
    <property type="component" value="Unassembled WGS sequence"/>
</dbReference>
<gene>
    <name evidence="4" type="ORF">SAMN05444003_2091</name>
</gene>
<feature type="transmembrane region" description="Helical" evidence="2">
    <location>
        <begin position="20"/>
        <end position="38"/>
    </location>
</feature>
<comment type="similarity">
    <text evidence="1">Belongs to the histone deacetylase family.</text>
</comment>
<keyword evidence="2" id="KW-1133">Transmembrane helix</keyword>
<dbReference type="InterPro" id="IPR000286">
    <property type="entry name" value="HDACs"/>
</dbReference>
<dbReference type="PANTHER" id="PTHR10625:SF10">
    <property type="entry name" value="HISTONE DEACETYLASE HDAC1"/>
    <property type="match status" value="1"/>
</dbReference>
<feature type="domain" description="Histone deacetylase" evidence="3">
    <location>
        <begin position="52"/>
        <end position="334"/>
    </location>
</feature>
<dbReference type="InterPro" id="IPR023696">
    <property type="entry name" value="Ureohydrolase_dom_sf"/>
</dbReference>
<dbReference type="STRING" id="1508389.SAMN05444003_2091"/>
<dbReference type="EMBL" id="FQXB01000002">
    <property type="protein sequence ID" value="SHH09960.1"/>
    <property type="molecule type" value="Genomic_DNA"/>
</dbReference>
<sequence>MPATHDIFLPPAEVFSLKRVIVFLASIGLFGAMSTLLITHPDCYDHVTPPGHPEQVARLDAVLGSLAPLELETAKAPMAADDDLLRVHTVDHVAAIKEATPSEGWRSLDADTHMSAGSLAAAYRAAGGAVRAVDAVLSGEAGNAFVAMRPPGHHAEQETPMGFCFFGNVAIGAKHALDHHGLKRLAIVDFDVHHGNGTQALVEDDARILFCSSHQSPLWPGTGATHETGPHDTILNVPLPGGCGSVEFRAAMERDVLPRVDAFAPELLMISAGFDAHRADPLAGLNLVEDDFKWITEKLCDLADEHCQGRVVSALEGGYDLEALGASALAHVSVLKERSK</sequence>
<dbReference type="GO" id="GO:0004407">
    <property type="term" value="F:histone deacetylase activity"/>
    <property type="evidence" value="ECO:0007669"/>
    <property type="project" value="TreeGrafter"/>
</dbReference>
<dbReference type="SUPFAM" id="SSF52768">
    <property type="entry name" value="Arginase/deacetylase"/>
    <property type="match status" value="1"/>
</dbReference>
<evidence type="ECO:0000313" key="4">
    <source>
        <dbReference type="EMBL" id="SHH09960.1"/>
    </source>
</evidence>
<protein>
    <submittedName>
        <fullName evidence="4">Acetoin utilization deacetylase AcuC</fullName>
    </submittedName>
</protein>
<dbReference type="GO" id="GO:0040029">
    <property type="term" value="P:epigenetic regulation of gene expression"/>
    <property type="evidence" value="ECO:0007669"/>
    <property type="project" value="TreeGrafter"/>
</dbReference>
<keyword evidence="2" id="KW-0472">Membrane</keyword>
<keyword evidence="2" id="KW-0812">Transmembrane</keyword>
<dbReference type="InterPro" id="IPR023801">
    <property type="entry name" value="His_deacetylse_dom"/>
</dbReference>
<keyword evidence="5" id="KW-1185">Reference proteome</keyword>
<dbReference type="Gene3D" id="3.40.800.20">
    <property type="entry name" value="Histone deacetylase domain"/>
    <property type="match status" value="1"/>
</dbReference>
<dbReference type="Pfam" id="PF00850">
    <property type="entry name" value="Hist_deacetyl"/>
    <property type="match status" value="1"/>
</dbReference>
<reference evidence="4 5" key="1">
    <citation type="submission" date="2016-11" db="EMBL/GenBank/DDBJ databases">
        <authorList>
            <person name="Jaros S."/>
            <person name="Januszkiewicz K."/>
            <person name="Wedrychowicz H."/>
        </authorList>
    </citation>
    <scope>NUCLEOTIDE SEQUENCE [LARGE SCALE GENOMIC DNA]</scope>
    <source>
        <strain evidence="4 5">DSM 28715</strain>
    </source>
</reference>
<evidence type="ECO:0000313" key="5">
    <source>
        <dbReference type="Proteomes" id="UP000184074"/>
    </source>
</evidence>
<accession>A0A1M5Q7R5</accession>
<name>A0A1M5Q7R5_9RHOB</name>
<dbReference type="CDD" id="cd11599">
    <property type="entry name" value="HDAC_classII_2"/>
    <property type="match status" value="1"/>
</dbReference>
<dbReference type="PRINTS" id="PR01270">
    <property type="entry name" value="HDASUPER"/>
</dbReference>
<evidence type="ECO:0000259" key="3">
    <source>
        <dbReference type="Pfam" id="PF00850"/>
    </source>
</evidence>
<dbReference type="AlphaFoldDB" id="A0A1M5Q7R5"/>
<organism evidence="4 5">
    <name type="scientific">Cognatiyoonia sediminum</name>
    <dbReference type="NCBI Taxonomy" id="1508389"/>
    <lineage>
        <taxon>Bacteria</taxon>
        <taxon>Pseudomonadati</taxon>
        <taxon>Pseudomonadota</taxon>
        <taxon>Alphaproteobacteria</taxon>
        <taxon>Rhodobacterales</taxon>
        <taxon>Paracoccaceae</taxon>
        <taxon>Cognatiyoonia</taxon>
    </lineage>
</organism>
<evidence type="ECO:0000256" key="2">
    <source>
        <dbReference type="SAM" id="Phobius"/>
    </source>
</evidence>
<proteinExistence type="inferred from homology"/>
<dbReference type="PANTHER" id="PTHR10625">
    <property type="entry name" value="HISTONE DEACETYLASE HDAC1-RELATED"/>
    <property type="match status" value="1"/>
</dbReference>
<evidence type="ECO:0000256" key="1">
    <source>
        <dbReference type="ARBA" id="ARBA00005947"/>
    </source>
</evidence>
<dbReference type="InterPro" id="IPR037138">
    <property type="entry name" value="His_deacetylse_dom_sf"/>
</dbReference>